<evidence type="ECO:0000256" key="3">
    <source>
        <dbReference type="ARBA" id="ARBA00022547"/>
    </source>
</evidence>
<name>A0A1G6S3U5_9BACT</name>
<keyword evidence="2 13" id="KW-0813">Transport</keyword>
<dbReference type="HAMAP" id="MF_01398">
    <property type="entry name" value="ATP_synth_b_bprime"/>
    <property type="match status" value="1"/>
</dbReference>
<evidence type="ECO:0000256" key="6">
    <source>
        <dbReference type="ARBA" id="ARBA00022989"/>
    </source>
</evidence>
<dbReference type="AlphaFoldDB" id="A0A1G6S3U5"/>
<dbReference type="Pfam" id="PF00430">
    <property type="entry name" value="ATP-synt_B"/>
    <property type="match status" value="1"/>
</dbReference>
<keyword evidence="5 13" id="KW-0375">Hydrogen ion transport</keyword>
<reference evidence="15 16" key="1">
    <citation type="submission" date="2016-09" db="EMBL/GenBank/DDBJ databases">
        <authorList>
            <person name="Capua I."/>
            <person name="De Benedictis P."/>
            <person name="Joannis T."/>
            <person name="Lombin L.H."/>
            <person name="Cattoli G."/>
        </authorList>
    </citation>
    <scope>NUCLEOTIDE SEQUENCE [LARGE SCALE GENOMIC DNA]</scope>
    <source>
        <strain evidence="15 16">A7P-90m</strain>
    </source>
</reference>
<comment type="similarity">
    <text evidence="1 13">Belongs to the ATPase B chain family.</text>
</comment>
<evidence type="ECO:0000256" key="1">
    <source>
        <dbReference type="ARBA" id="ARBA00005513"/>
    </source>
</evidence>
<evidence type="ECO:0000256" key="14">
    <source>
        <dbReference type="SAM" id="Coils"/>
    </source>
</evidence>
<sequence>MQINWFTVIAQVLNFLLLIWLLKRFLYKPILKAIDEREGKIATQIKDAEAKDALAKKEQAEFSKKNETFDKQRKDLMEKAIAETNEERQKLLEAARNDANELRLKLEKSLEEMQENLNRDLAEKTHHEVFEIARKTLVDLASVSLEEQSANIFIKRITELKNEERKQFIDAFKSVSTPVIVQSAFDLPKKQQTEIESAVNEILGAKTNFQFNTTPGIISGIELTSNGYKLAWSISEYLDSLKKSISETRKKEPQVEANEIIKAAPKVEAKAKPKK</sequence>
<gene>
    <name evidence="13" type="primary">atpF</name>
    <name evidence="15" type="ORF">SAMN05216323_10868</name>
</gene>
<evidence type="ECO:0000256" key="7">
    <source>
        <dbReference type="ARBA" id="ARBA00023065"/>
    </source>
</evidence>
<comment type="function">
    <text evidence="11">Component of the F(0) channel, it forms part of the peripheral stalk, linking F(1) to F(0). The b'-subunit is a diverged and duplicated form of b found in plants and photosynthetic bacteria.</text>
</comment>
<keyword evidence="7 13" id="KW-0406">Ion transport</keyword>
<keyword evidence="16" id="KW-1185">Reference proteome</keyword>
<evidence type="ECO:0000256" key="9">
    <source>
        <dbReference type="ARBA" id="ARBA00023310"/>
    </source>
</evidence>
<comment type="subcellular location">
    <subcellularLocation>
        <location evidence="13">Cell membrane</location>
        <topology evidence="13">Single-pass membrane protein</topology>
    </subcellularLocation>
    <subcellularLocation>
        <location evidence="12">Endomembrane system</location>
        <topology evidence="12">Single-pass membrane protein</topology>
    </subcellularLocation>
</comment>
<dbReference type="CDD" id="cd06503">
    <property type="entry name" value="ATP-synt_Fo_b"/>
    <property type="match status" value="1"/>
</dbReference>
<dbReference type="GO" id="GO:0046933">
    <property type="term" value="F:proton-transporting ATP synthase activity, rotational mechanism"/>
    <property type="evidence" value="ECO:0007669"/>
    <property type="project" value="UniProtKB-UniRule"/>
</dbReference>
<dbReference type="OrthoDB" id="282095at2"/>
<keyword evidence="6 13" id="KW-1133">Transmembrane helix</keyword>
<keyword evidence="13" id="KW-1003">Cell membrane</keyword>
<dbReference type="EMBL" id="FMYP01000086">
    <property type="protein sequence ID" value="SDD11344.1"/>
    <property type="molecule type" value="Genomic_DNA"/>
</dbReference>
<protein>
    <recommendedName>
        <fullName evidence="13">ATP synthase subunit b</fullName>
    </recommendedName>
    <alternativeName>
        <fullName evidence="13">ATP synthase F(0) sector subunit b</fullName>
    </alternativeName>
    <alternativeName>
        <fullName evidence="13">ATPase subunit I</fullName>
    </alternativeName>
    <alternativeName>
        <fullName evidence="13">F-type ATPase subunit b</fullName>
        <shortName evidence="13">F-ATPase subunit b</shortName>
    </alternativeName>
</protein>
<evidence type="ECO:0000256" key="5">
    <source>
        <dbReference type="ARBA" id="ARBA00022781"/>
    </source>
</evidence>
<evidence type="ECO:0000256" key="12">
    <source>
        <dbReference type="ARBA" id="ARBA00037847"/>
    </source>
</evidence>
<dbReference type="GO" id="GO:0046961">
    <property type="term" value="F:proton-transporting ATPase activity, rotational mechanism"/>
    <property type="evidence" value="ECO:0007669"/>
    <property type="project" value="TreeGrafter"/>
</dbReference>
<feature type="coiled-coil region" evidence="14">
    <location>
        <begin position="74"/>
        <end position="123"/>
    </location>
</feature>
<evidence type="ECO:0000313" key="15">
    <source>
        <dbReference type="EMBL" id="SDD11344.1"/>
    </source>
</evidence>
<organism evidence="15 16">
    <name type="scientific">Williamwhitmania taraxaci</name>
    <dbReference type="NCBI Taxonomy" id="1640674"/>
    <lineage>
        <taxon>Bacteria</taxon>
        <taxon>Pseudomonadati</taxon>
        <taxon>Bacteroidota</taxon>
        <taxon>Bacteroidia</taxon>
        <taxon>Bacteroidales</taxon>
        <taxon>Williamwhitmaniaceae</taxon>
        <taxon>Williamwhitmania</taxon>
    </lineage>
</organism>
<feature type="transmembrane region" description="Helical" evidence="13">
    <location>
        <begin position="6"/>
        <end position="22"/>
    </location>
</feature>
<keyword evidence="4 13" id="KW-0812">Transmembrane</keyword>
<dbReference type="GO" id="GO:0045259">
    <property type="term" value="C:proton-transporting ATP synthase complex"/>
    <property type="evidence" value="ECO:0007669"/>
    <property type="project" value="UniProtKB-KW"/>
</dbReference>
<comment type="subunit">
    <text evidence="13">F-type ATPases have 2 components, F(1) - the catalytic core - and F(0) - the membrane proton channel. F(1) has five subunits: alpha(3), beta(3), gamma(1), delta(1), epsilon(1). F(0) has three main subunits: a(1), b(2) and c(10-14). The alpha and beta chains form an alternating ring which encloses part of the gamma chain. F(1) is attached to F(0) by a central stalk formed by the gamma and epsilon chains, while a peripheral stalk is formed by the delta and b chains.</text>
</comment>
<evidence type="ECO:0000256" key="13">
    <source>
        <dbReference type="HAMAP-Rule" id="MF_01398"/>
    </source>
</evidence>
<accession>A0A1G6S3U5</accession>
<evidence type="ECO:0000256" key="10">
    <source>
        <dbReference type="ARBA" id="ARBA00025198"/>
    </source>
</evidence>
<dbReference type="InterPro" id="IPR017707">
    <property type="entry name" value="Alt_ATP_synth_F0_bsu"/>
</dbReference>
<evidence type="ECO:0000256" key="4">
    <source>
        <dbReference type="ARBA" id="ARBA00022692"/>
    </source>
</evidence>
<keyword evidence="8 13" id="KW-0472">Membrane</keyword>
<dbReference type="GO" id="GO:0012505">
    <property type="term" value="C:endomembrane system"/>
    <property type="evidence" value="ECO:0007669"/>
    <property type="project" value="UniProtKB-SubCell"/>
</dbReference>
<dbReference type="Proteomes" id="UP000199452">
    <property type="component" value="Unassembled WGS sequence"/>
</dbReference>
<evidence type="ECO:0000256" key="11">
    <source>
        <dbReference type="ARBA" id="ARBA00025614"/>
    </source>
</evidence>
<proteinExistence type="inferred from homology"/>
<evidence type="ECO:0000256" key="2">
    <source>
        <dbReference type="ARBA" id="ARBA00022448"/>
    </source>
</evidence>
<comment type="function">
    <text evidence="10 13">F(1)F(0) ATP synthase produces ATP from ADP in the presence of a proton or sodium gradient. F-type ATPases consist of two structural domains, F(1) containing the extramembraneous catalytic core and F(0) containing the membrane proton channel, linked together by a central stalk and a peripheral stalk. During catalysis, ATP synthesis in the catalytic domain of F(1) is coupled via a rotary mechanism of the central stalk subunits to proton translocation.</text>
</comment>
<dbReference type="GO" id="GO:0005886">
    <property type="term" value="C:plasma membrane"/>
    <property type="evidence" value="ECO:0007669"/>
    <property type="project" value="UniProtKB-SubCell"/>
</dbReference>
<evidence type="ECO:0000256" key="8">
    <source>
        <dbReference type="ARBA" id="ARBA00023136"/>
    </source>
</evidence>
<keyword evidence="14" id="KW-0175">Coiled coil</keyword>
<dbReference type="InterPro" id="IPR050059">
    <property type="entry name" value="ATP_synthase_B_chain"/>
</dbReference>
<keyword evidence="9 13" id="KW-0066">ATP synthesis</keyword>
<evidence type="ECO:0000313" key="16">
    <source>
        <dbReference type="Proteomes" id="UP000199452"/>
    </source>
</evidence>
<dbReference type="InterPro" id="IPR002146">
    <property type="entry name" value="ATP_synth_b/b'su_bac/chlpt"/>
</dbReference>
<dbReference type="NCBIfam" id="TIGR03321">
    <property type="entry name" value="alt_F1F0_F0_B"/>
    <property type="match status" value="1"/>
</dbReference>
<dbReference type="PANTHER" id="PTHR33445:SF2">
    <property type="entry name" value="ATP SYNTHASE SUBUNIT B', CHLOROPLASTIC"/>
    <property type="match status" value="1"/>
</dbReference>
<dbReference type="RefSeq" id="WP_092440703.1">
    <property type="nucleotide sequence ID" value="NZ_FMYP01000086.1"/>
</dbReference>
<dbReference type="PANTHER" id="PTHR33445">
    <property type="entry name" value="ATP SYNTHASE SUBUNIT B', CHLOROPLASTIC"/>
    <property type="match status" value="1"/>
</dbReference>
<dbReference type="STRING" id="1640674.SAMN05216323_10868"/>
<keyword evidence="3 13" id="KW-0138">CF(0)</keyword>